<dbReference type="OrthoDB" id="5295747at2759"/>
<dbReference type="Proteomes" id="UP000053841">
    <property type="component" value="Unassembled WGS sequence"/>
</dbReference>
<reference evidence="2 3" key="1">
    <citation type="journal article" date="2013" name="PLoS Genet.">
        <title>Comparative genome structure, secondary metabolite, and effector coding capacity across Cochliobolus pathogens.</title>
        <authorList>
            <person name="Condon B.J."/>
            <person name="Leng Y."/>
            <person name="Wu D."/>
            <person name="Bushley K.E."/>
            <person name="Ohm R.A."/>
            <person name="Otillar R."/>
            <person name="Martin J."/>
            <person name="Schackwitz W."/>
            <person name="Grimwood J."/>
            <person name="MohdZainudin N."/>
            <person name="Xue C."/>
            <person name="Wang R."/>
            <person name="Manning V.A."/>
            <person name="Dhillon B."/>
            <person name="Tu Z.J."/>
            <person name="Steffenson B.J."/>
            <person name="Salamov A."/>
            <person name="Sun H."/>
            <person name="Lowry S."/>
            <person name="LaButti K."/>
            <person name="Han J."/>
            <person name="Copeland A."/>
            <person name="Lindquist E."/>
            <person name="Barry K."/>
            <person name="Schmutz J."/>
            <person name="Baker S.E."/>
            <person name="Ciuffetti L.M."/>
            <person name="Grigoriev I.V."/>
            <person name="Zhong S."/>
            <person name="Turgeon B.G."/>
        </authorList>
    </citation>
    <scope>NUCLEOTIDE SEQUENCE [LARGE SCALE GENOMIC DNA]</scope>
    <source>
        <strain evidence="2 3">26-R-13</strain>
    </source>
</reference>
<dbReference type="AlphaFoldDB" id="W6YAV9"/>
<proteinExistence type="predicted"/>
<organism evidence="2 3">
    <name type="scientific">Cochliobolus carbonum (strain 26-R-13)</name>
    <name type="common">Maize leaf spot fungus</name>
    <name type="synonym">Bipolaris zeicola</name>
    <dbReference type="NCBI Taxonomy" id="930089"/>
    <lineage>
        <taxon>Eukaryota</taxon>
        <taxon>Fungi</taxon>
        <taxon>Dikarya</taxon>
        <taxon>Ascomycota</taxon>
        <taxon>Pezizomycotina</taxon>
        <taxon>Dothideomycetes</taxon>
        <taxon>Pleosporomycetidae</taxon>
        <taxon>Pleosporales</taxon>
        <taxon>Pleosporineae</taxon>
        <taxon>Pleosporaceae</taxon>
        <taxon>Bipolaris</taxon>
    </lineage>
</organism>
<accession>W6YAV9</accession>
<feature type="signal peptide" evidence="1">
    <location>
        <begin position="1"/>
        <end position="19"/>
    </location>
</feature>
<dbReference type="EMBL" id="KI964628">
    <property type="protein sequence ID" value="EUC32619.1"/>
    <property type="molecule type" value="Genomic_DNA"/>
</dbReference>
<dbReference type="STRING" id="930089.W6YAV9"/>
<feature type="chain" id="PRO_5004886232" evidence="1">
    <location>
        <begin position="20"/>
        <end position="165"/>
    </location>
</feature>
<keyword evidence="3" id="KW-1185">Reference proteome</keyword>
<name>W6YAV9_COCC2</name>
<dbReference type="KEGG" id="bze:COCCADRAFT_26879"/>
<sequence length="165" mass="17907">MYIVPSLLVITTISGSTLGFNRPPSNTNLLQEAYTIYGPNFNLTRSMTAGSGEPVQSYWYASYLSGDNGHEYFSIACIFKAAKPGSINSLVSLLDIETGEYYGQNHLVPGVISNKTYDIDSGILRQYASTADLVSVQHAESSDPYATFNLTFEPRGPNLYHGGSG</sequence>
<dbReference type="GeneID" id="19146083"/>
<dbReference type="RefSeq" id="XP_007713047.1">
    <property type="nucleotide sequence ID" value="XM_007714857.1"/>
</dbReference>
<evidence type="ECO:0000313" key="2">
    <source>
        <dbReference type="EMBL" id="EUC32619.1"/>
    </source>
</evidence>
<keyword evidence="1" id="KW-0732">Signal</keyword>
<evidence type="ECO:0000256" key="1">
    <source>
        <dbReference type="SAM" id="SignalP"/>
    </source>
</evidence>
<dbReference type="SUPFAM" id="SSF159245">
    <property type="entry name" value="AttH-like"/>
    <property type="match status" value="1"/>
</dbReference>
<evidence type="ECO:0000313" key="3">
    <source>
        <dbReference type="Proteomes" id="UP000053841"/>
    </source>
</evidence>
<dbReference type="HOGENOM" id="CLU_1614740_0_0_1"/>
<gene>
    <name evidence="2" type="ORF">COCCADRAFT_26879</name>
</gene>
<feature type="non-terminal residue" evidence="2">
    <location>
        <position position="165"/>
    </location>
</feature>
<protein>
    <submittedName>
        <fullName evidence="2">Uncharacterized protein</fullName>
    </submittedName>
</protein>